<dbReference type="InterPro" id="IPR036702">
    <property type="entry name" value="ComB-like_sf"/>
</dbReference>
<sequence>MTPKSFYQRKITISFPWDLPDKINGPAVMFDVNAASHNIAYLVKIALELLVVDKKNVHQALKAIPEAVLAGESDDPLLQKRFFVSNSASLVNKADLHKKKVILITNNGTHTINELWEKGADPILVAGYANLQTVANWLLRNYLDTPMITLVPSGGREERYAQNRNLLEDLLCAQALEKLLREKKPDLKADFSKARKFIKDHNPQYWPTKEADLALIFTEKDLYQVVPICIKHKNGFLQIKNWR</sequence>
<evidence type="ECO:0000256" key="2">
    <source>
        <dbReference type="ARBA" id="ARBA00009997"/>
    </source>
</evidence>
<dbReference type="AlphaFoldDB" id="A0A1F5ZYR4"/>
<evidence type="ECO:0000256" key="5">
    <source>
        <dbReference type="ARBA" id="ARBA00022801"/>
    </source>
</evidence>
<evidence type="ECO:0000256" key="7">
    <source>
        <dbReference type="ARBA" id="ARBA00033711"/>
    </source>
</evidence>
<gene>
    <name evidence="8" type="ORF">A3D78_05175</name>
</gene>
<dbReference type="GO" id="GO:0000287">
    <property type="term" value="F:magnesium ion binding"/>
    <property type="evidence" value="ECO:0007669"/>
    <property type="project" value="InterPro"/>
</dbReference>
<accession>A0A1F5ZYR4</accession>
<dbReference type="SUPFAM" id="SSF142823">
    <property type="entry name" value="ComB-like"/>
    <property type="match status" value="1"/>
</dbReference>
<evidence type="ECO:0000313" key="8">
    <source>
        <dbReference type="EMBL" id="OGG17616.1"/>
    </source>
</evidence>
<keyword evidence="5" id="KW-0378">Hydrolase</keyword>
<dbReference type="Gene3D" id="3.90.1560.10">
    <property type="entry name" value="ComB-like"/>
    <property type="match status" value="1"/>
</dbReference>
<dbReference type="PANTHER" id="PTHR37311:SF1">
    <property type="entry name" value="2-PHOSPHOSULFOLACTATE PHOSPHATASE-RELATED"/>
    <property type="match status" value="1"/>
</dbReference>
<dbReference type="InterPro" id="IPR005238">
    <property type="entry name" value="ComB-like"/>
</dbReference>
<evidence type="ECO:0000256" key="1">
    <source>
        <dbReference type="ARBA" id="ARBA00001946"/>
    </source>
</evidence>
<dbReference type="Pfam" id="PF04029">
    <property type="entry name" value="2-ph_phosp"/>
    <property type="match status" value="1"/>
</dbReference>
<protein>
    <recommendedName>
        <fullName evidence="4">Probable 2-phosphosulfolactate phosphatase</fullName>
        <ecNumber evidence="3">3.1.3.71</ecNumber>
    </recommendedName>
</protein>
<comment type="cofactor">
    <cofactor evidence="1">
        <name>Mg(2+)</name>
        <dbReference type="ChEBI" id="CHEBI:18420"/>
    </cofactor>
</comment>
<dbReference type="STRING" id="1798383.A3D78_05175"/>
<comment type="catalytic activity">
    <reaction evidence="7">
        <text>(2R)-O-phospho-3-sulfolactate + H2O = (2R)-3-sulfolactate + phosphate</text>
        <dbReference type="Rhea" id="RHEA:23416"/>
        <dbReference type="ChEBI" id="CHEBI:15377"/>
        <dbReference type="ChEBI" id="CHEBI:15597"/>
        <dbReference type="ChEBI" id="CHEBI:43474"/>
        <dbReference type="ChEBI" id="CHEBI:58738"/>
        <dbReference type="EC" id="3.1.3.71"/>
    </reaction>
</comment>
<proteinExistence type="inferred from homology"/>
<keyword evidence="6" id="KW-0460">Magnesium</keyword>
<comment type="similarity">
    <text evidence="2">Belongs to the ComB family.</text>
</comment>
<organism evidence="8 9">
    <name type="scientific">Candidatus Gottesmanbacteria bacterium RIFCSPHIGHO2_02_FULL_39_14</name>
    <dbReference type="NCBI Taxonomy" id="1798383"/>
    <lineage>
        <taxon>Bacteria</taxon>
        <taxon>Candidatus Gottesmaniibacteriota</taxon>
    </lineage>
</organism>
<comment type="caution">
    <text evidence="8">The sequence shown here is derived from an EMBL/GenBank/DDBJ whole genome shotgun (WGS) entry which is preliminary data.</text>
</comment>
<dbReference type="EC" id="3.1.3.71" evidence="3"/>
<dbReference type="EMBL" id="MFJM01000031">
    <property type="protein sequence ID" value="OGG17616.1"/>
    <property type="molecule type" value="Genomic_DNA"/>
</dbReference>
<evidence type="ECO:0000313" key="9">
    <source>
        <dbReference type="Proteomes" id="UP000176253"/>
    </source>
</evidence>
<reference evidence="8 9" key="1">
    <citation type="journal article" date="2016" name="Nat. Commun.">
        <title>Thousands of microbial genomes shed light on interconnected biogeochemical processes in an aquifer system.</title>
        <authorList>
            <person name="Anantharaman K."/>
            <person name="Brown C.T."/>
            <person name="Hug L.A."/>
            <person name="Sharon I."/>
            <person name="Castelle C.J."/>
            <person name="Probst A.J."/>
            <person name="Thomas B.C."/>
            <person name="Singh A."/>
            <person name="Wilkins M.J."/>
            <person name="Karaoz U."/>
            <person name="Brodie E.L."/>
            <person name="Williams K.H."/>
            <person name="Hubbard S.S."/>
            <person name="Banfield J.F."/>
        </authorList>
    </citation>
    <scope>NUCLEOTIDE SEQUENCE [LARGE SCALE GENOMIC DNA]</scope>
</reference>
<evidence type="ECO:0000256" key="6">
    <source>
        <dbReference type="ARBA" id="ARBA00022842"/>
    </source>
</evidence>
<dbReference type="PANTHER" id="PTHR37311">
    <property type="entry name" value="2-PHOSPHOSULFOLACTATE PHOSPHATASE-RELATED"/>
    <property type="match status" value="1"/>
</dbReference>
<name>A0A1F5ZYR4_9BACT</name>
<evidence type="ECO:0000256" key="3">
    <source>
        <dbReference type="ARBA" id="ARBA00012953"/>
    </source>
</evidence>
<dbReference type="Proteomes" id="UP000176253">
    <property type="component" value="Unassembled WGS sequence"/>
</dbReference>
<evidence type="ECO:0000256" key="4">
    <source>
        <dbReference type="ARBA" id="ARBA00021948"/>
    </source>
</evidence>
<dbReference type="GO" id="GO:0050545">
    <property type="term" value="F:sulfopyruvate decarboxylase activity"/>
    <property type="evidence" value="ECO:0007669"/>
    <property type="project" value="TreeGrafter"/>
</dbReference>
<dbReference type="GO" id="GO:0050532">
    <property type="term" value="F:2-phosphosulfolactate phosphatase activity"/>
    <property type="evidence" value="ECO:0007669"/>
    <property type="project" value="UniProtKB-EC"/>
</dbReference>